<keyword evidence="2" id="KW-1185">Reference proteome</keyword>
<keyword evidence="1" id="KW-0808">Transferase</keyword>
<gene>
    <name evidence="1" type="ORF">CTI12_AA207020</name>
</gene>
<dbReference type="EMBL" id="PKPP01001879">
    <property type="protein sequence ID" value="PWA79272.1"/>
    <property type="molecule type" value="Genomic_DNA"/>
</dbReference>
<dbReference type="GO" id="GO:0003964">
    <property type="term" value="F:RNA-directed DNA polymerase activity"/>
    <property type="evidence" value="ECO:0007669"/>
    <property type="project" value="UniProtKB-KW"/>
</dbReference>
<dbReference type="AlphaFoldDB" id="A0A2U1P0I6"/>
<keyword evidence="1" id="KW-0695">RNA-directed DNA polymerase</keyword>
<sequence length="100" mass="11312">MHGNLDENKISWVAWKKVISPIHHGELGIGSHKSSNEAMVSKWWWGFRTTGNTLWCNIIQSIHDLSGGLDDATSLRSKRGPWYHIAKLKDDLISLLYGAK</sequence>
<name>A0A2U1P0I6_ARTAN</name>
<organism evidence="1 2">
    <name type="scientific">Artemisia annua</name>
    <name type="common">Sweet wormwood</name>
    <dbReference type="NCBI Taxonomy" id="35608"/>
    <lineage>
        <taxon>Eukaryota</taxon>
        <taxon>Viridiplantae</taxon>
        <taxon>Streptophyta</taxon>
        <taxon>Embryophyta</taxon>
        <taxon>Tracheophyta</taxon>
        <taxon>Spermatophyta</taxon>
        <taxon>Magnoliopsida</taxon>
        <taxon>eudicotyledons</taxon>
        <taxon>Gunneridae</taxon>
        <taxon>Pentapetalae</taxon>
        <taxon>asterids</taxon>
        <taxon>campanulids</taxon>
        <taxon>Asterales</taxon>
        <taxon>Asteraceae</taxon>
        <taxon>Asteroideae</taxon>
        <taxon>Anthemideae</taxon>
        <taxon>Artemisiinae</taxon>
        <taxon>Artemisia</taxon>
    </lineage>
</organism>
<protein>
    <submittedName>
        <fullName evidence="1">RNA-directed DNA polymerase, eukaryota, Reverse transcriptase zinc-binding domain protein</fullName>
    </submittedName>
</protein>
<proteinExistence type="predicted"/>
<dbReference type="Proteomes" id="UP000245207">
    <property type="component" value="Unassembled WGS sequence"/>
</dbReference>
<reference evidence="1 2" key="1">
    <citation type="journal article" date="2018" name="Mol. Plant">
        <title>The genome of Artemisia annua provides insight into the evolution of Asteraceae family and artemisinin biosynthesis.</title>
        <authorList>
            <person name="Shen Q."/>
            <person name="Zhang L."/>
            <person name="Liao Z."/>
            <person name="Wang S."/>
            <person name="Yan T."/>
            <person name="Shi P."/>
            <person name="Liu M."/>
            <person name="Fu X."/>
            <person name="Pan Q."/>
            <person name="Wang Y."/>
            <person name="Lv Z."/>
            <person name="Lu X."/>
            <person name="Zhang F."/>
            <person name="Jiang W."/>
            <person name="Ma Y."/>
            <person name="Chen M."/>
            <person name="Hao X."/>
            <person name="Li L."/>
            <person name="Tang Y."/>
            <person name="Lv G."/>
            <person name="Zhou Y."/>
            <person name="Sun X."/>
            <person name="Brodelius P.E."/>
            <person name="Rose J.K.C."/>
            <person name="Tang K."/>
        </authorList>
    </citation>
    <scope>NUCLEOTIDE SEQUENCE [LARGE SCALE GENOMIC DNA]</scope>
    <source>
        <strain evidence="2">cv. Huhao1</strain>
        <tissue evidence="1">Leaf</tissue>
    </source>
</reference>
<comment type="caution">
    <text evidence="1">The sequence shown here is derived from an EMBL/GenBank/DDBJ whole genome shotgun (WGS) entry which is preliminary data.</text>
</comment>
<evidence type="ECO:0000313" key="1">
    <source>
        <dbReference type="EMBL" id="PWA79272.1"/>
    </source>
</evidence>
<accession>A0A2U1P0I6</accession>
<evidence type="ECO:0000313" key="2">
    <source>
        <dbReference type="Proteomes" id="UP000245207"/>
    </source>
</evidence>
<keyword evidence="1" id="KW-0548">Nucleotidyltransferase</keyword>